<dbReference type="HOGENOM" id="CLU_670970_0_0_1"/>
<dbReference type="AlphaFoldDB" id="A0A0C9WXU1"/>
<keyword evidence="3" id="KW-1185">Reference proteome</keyword>
<feature type="compositionally biased region" description="Polar residues" evidence="1">
    <location>
        <begin position="7"/>
        <end position="16"/>
    </location>
</feature>
<dbReference type="OrthoDB" id="3071225at2759"/>
<protein>
    <submittedName>
        <fullName evidence="2">Uncharacterized protein</fullName>
    </submittedName>
</protein>
<evidence type="ECO:0000313" key="2">
    <source>
        <dbReference type="EMBL" id="KIJ97580.1"/>
    </source>
</evidence>
<gene>
    <name evidence="2" type="ORF">K443DRAFT_105397</name>
</gene>
<accession>A0A0C9WXU1</accession>
<sequence length="410" mass="45861">MVLPPRFTTTLHEPQQQQPPPRFLKHNYTYNPALLRGVLHGQQHKATLPPLYQIQIPIQTSNYSSRRNPRRENQHHHSAASSSTSGSGSASSSTTTSTTTITACSRTSSTLTLEDDEIKKIFSSSSSSPTTWTITDIPPQIKANELSRRTLSQDLLAGINWNLSDPTKRSIWSTQLRGPAPAWYRTFHYGVRAQTPGSLDHYAVSLVQQGHDTTWDEESVTELARFFVYRAAQRASCVNEVDSLAAFAERVYRTFEGMPWEGLHTFFAQSLGEILLRTFVACWHVDENIKGAITIQKNPTAQYGAYVSSALALSKFIGELYNHGFLPRTQAIGCVRHVQAIHAIISHAGIRLWRGSEEVKEFIKFLFGCTVGVKDNASVMGKEYPPKELERWVREVVAVVQGFQAALKDT</sequence>
<name>A0A0C9WXU1_9AGAR</name>
<dbReference type="Proteomes" id="UP000054477">
    <property type="component" value="Unassembled WGS sequence"/>
</dbReference>
<evidence type="ECO:0000256" key="1">
    <source>
        <dbReference type="SAM" id="MobiDB-lite"/>
    </source>
</evidence>
<feature type="region of interest" description="Disordered" evidence="1">
    <location>
        <begin position="63"/>
        <end position="102"/>
    </location>
</feature>
<evidence type="ECO:0000313" key="3">
    <source>
        <dbReference type="Proteomes" id="UP000054477"/>
    </source>
</evidence>
<proteinExistence type="predicted"/>
<reference evidence="2 3" key="1">
    <citation type="submission" date="2014-04" db="EMBL/GenBank/DDBJ databases">
        <authorList>
            <consortium name="DOE Joint Genome Institute"/>
            <person name="Kuo A."/>
            <person name="Kohler A."/>
            <person name="Nagy L.G."/>
            <person name="Floudas D."/>
            <person name="Copeland A."/>
            <person name="Barry K.W."/>
            <person name="Cichocki N."/>
            <person name="Veneault-Fourrey C."/>
            <person name="LaButti K."/>
            <person name="Lindquist E.A."/>
            <person name="Lipzen A."/>
            <person name="Lundell T."/>
            <person name="Morin E."/>
            <person name="Murat C."/>
            <person name="Sun H."/>
            <person name="Tunlid A."/>
            <person name="Henrissat B."/>
            <person name="Grigoriev I.V."/>
            <person name="Hibbett D.S."/>
            <person name="Martin F."/>
            <person name="Nordberg H.P."/>
            <person name="Cantor M.N."/>
            <person name="Hua S.X."/>
        </authorList>
    </citation>
    <scope>NUCLEOTIDE SEQUENCE [LARGE SCALE GENOMIC DNA]</scope>
    <source>
        <strain evidence="2 3">LaAM-08-1</strain>
    </source>
</reference>
<dbReference type="EMBL" id="KN838689">
    <property type="protein sequence ID" value="KIJ97580.1"/>
    <property type="molecule type" value="Genomic_DNA"/>
</dbReference>
<organism evidence="2 3">
    <name type="scientific">Laccaria amethystina LaAM-08-1</name>
    <dbReference type="NCBI Taxonomy" id="1095629"/>
    <lineage>
        <taxon>Eukaryota</taxon>
        <taxon>Fungi</taxon>
        <taxon>Dikarya</taxon>
        <taxon>Basidiomycota</taxon>
        <taxon>Agaricomycotina</taxon>
        <taxon>Agaricomycetes</taxon>
        <taxon>Agaricomycetidae</taxon>
        <taxon>Agaricales</taxon>
        <taxon>Agaricineae</taxon>
        <taxon>Hydnangiaceae</taxon>
        <taxon>Laccaria</taxon>
    </lineage>
</organism>
<feature type="compositionally biased region" description="Basic residues" evidence="1">
    <location>
        <begin position="67"/>
        <end position="78"/>
    </location>
</feature>
<reference evidence="3" key="2">
    <citation type="submission" date="2015-01" db="EMBL/GenBank/DDBJ databases">
        <title>Evolutionary Origins and Diversification of the Mycorrhizal Mutualists.</title>
        <authorList>
            <consortium name="DOE Joint Genome Institute"/>
            <consortium name="Mycorrhizal Genomics Consortium"/>
            <person name="Kohler A."/>
            <person name="Kuo A."/>
            <person name="Nagy L.G."/>
            <person name="Floudas D."/>
            <person name="Copeland A."/>
            <person name="Barry K.W."/>
            <person name="Cichocki N."/>
            <person name="Veneault-Fourrey C."/>
            <person name="LaButti K."/>
            <person name="Lindquist E.A."/>
            <person name="Lipzen A."/>
            <person name="Lundell T."/>
            <person name="Morin E."/>
            <person name="Murat C."/>
            <person name="Riley R."/>
            <person name="Ohm R."/>
            <person name="Sun H."/>
            <person name="Tunlid A."/>
            <person name="Henrissat B."/>
            <person name="Grigoriev I.V."/>
            <person name="Hibbett D.S."/>
            <person name="Martin F."/>
        </authorList>
    </citation>
    <scope>NUCLEOTIDE SEQUENCE [LARGE SCALE GENOMIC DNA]</scope>
    <source>
        <strain evidence="3">LaAM-08-1</strain>
    </source>
</reference>
<feature type="region of interest" description="Disordered" evidence="1">
    <location>
        <begin position="1"/>
        <end position="24"/>
    </location>
</feature>
<feature type="compositionally biased region" description="Low complexity" evidence="1">
    <location>
        <begin position="79"/>
        <end position="102"/>
    </location>
</feature>